<reference evidence="2 3" key="1">
    <citation type="journal article" date="2018" name="Genome Biol. Evol.">
        <title>Multiple Roots of Fruiting Body Formation in Amoebozoa.</title>
        <authorList>
            <person name="Hillmann F."/>
            <person name="Forbes G."/>
            <person name="Novohradska S."/>
            <person name="Ferling I."/>
            <person name="Riege K."/>
            <person name="Groth M."/>
            <person name="Westermann M."/>
            <person name="Marz M."/>
            <person name="Spaller T."/>
            <person name="Winckler T."/>
            <person name="Schaap P."/>
            <person name="Glockner G."/>
        </authorList>
    </citation>
    <scope>NUCLEOTIDE SEQUENCE [LARGE SCALE GENOMIC DNA]</scope>
    <source>
        <strain evidence="2 3">Jena</strain>
    </source>
</reference>
<accession>A0A2P6N397</accession>
<gene>
    <name evidence="2" type="ORF">PROFUN_15511</name>
</gene>
<organism evidence="2 3">
    <name type="scientific">Planoprotostelium fungivorum</name>
    <dbReference type="NCBI Taxonomy" id="1890364"/>
    <lineage>
        <taxon>Eukaryota</taxon>
        <taxon>Amoebozoa</taxon>
        <taxon>Evosea</taxon>
        <taxon>Variosea</taxon>
        <taxon>Cavosteliida</taxon>
        <taxon>Cavosteliaceae</taxon>
        <taxon>Planoprotostelium</taxon>
    </lineage>
</organism>
<evidence type="ECO:0000256" key="1">
    <source>
        <dbReference type="SAM" id="MobiDB-lite"/>
    </source>
</evidence>
<sequence length="205" mass="22759">MFSSHSPSLTLEFSPLTLKGPLCPLDCRGRSRCEDTNRSFKGWPLLVVTFNVVLHQRTTREHMKCILTKEDSSGGGKITEILLGNSDDQIWVRGGNKLMEDVGLVSEEVRSGAAIITSYKFTVGHEYIEDGHQAGQSEHMGSVMGSGMFIMSTGRIDMICTGTPGDEPQEKNEQESVNNRAQKQTDTAQKEASKRRGPEKKRRIQ</sequence>
<evidence type="ECO:0000313" key="2">
    <source>
        <dbReference type="EMBL" id="PRP78425.1"/>
    </source>
</evidence>
<dbReference type="InParanoid" id="A0A2P6N397"/>
<evidence type="ECO:0000313" key="3">
    <source>
        <dbReference type="Proteomes" id="UP000241769"/>
    </source>
</evidence>
<feature type="compositionally biased region" description="Polar residues" evidence="1">
    <location>
        <begin position="175"/>
        <end position="187"/>
    </location>
</feature>
<dbReference type="AlphaFoldDB" id="A0A2P6N397"/>
<protein>
    <submittedName>
        <fullName evidence="2">Uncharacterized protein</fullName>
    </submittedName>
</protein>
<name>A0A2P6N397_9EUKA</name>
<keyword evidence="3" id="KW-1185">Reference proteome</keyword>
<feature type="region of interest" description="Disordered" evidence="1">
    <location>
        <begin position="158"/>
        <end position="205"/>
    </location>
</feature>
<comment type="caution">
    <text evidence="2">The sequence shown here is derived from an EMBL/GenBank/DDBJ whole genome shotgun (WGS) entry which is preliminary data.</text>
</comment>
<dbReference type="Proteomes" id="UP000241769">
    <property type="component" value="Unassembled WGS sequence"/>
</dbReference>
<dbReference type="EMBL" id="MDYQ01000224">
    <property type="protein sequence ID" value="PRP78425.1"/>
    <property type="molecule type" value="Genomic_DNA"/>
</dbReference>
<proteinExistence type="predicted"/>